<comment type="caution">
    <text evidence="2">The sequence shown here is derived from an EMBL/GenBank/DDBJ whole genome shotgun (WGS) entry which is preliminary data.</text>
</comment>
<reference evidence="2" key="1">
    <citation type="journal article" date="2014" name="Front. Microbiol.">
        <title>High frequency of phylogenetically diverse reductive dehalogenase-homologous genes in deep subseafloor sedimentary metagenomes.</title>
        <authorList>
            <person name="Kawai M."/>
            <person name="Futagami T."/>
            <person name="Toyoda A."/>
            <person name="Takaki Y."/>
            <person name="Nishi S."/>
            <person name="Hori S."/>
            <person name="Arai W."/>
            <person name="Tsubouchi T."/>
            <person name="Morono Y."/>
            <person name="Uchiyama I."/>
            <person name="Ito T."/>
            <person name="Fujiyama A."/>
            <person name="Inagaki F."/>
            <person name="Takami H."/>
        </authorList>
    </citation>
    <scope>NUCLEOTIDE SEQUENCE</scope>
    <source>
        <strain evidence="2">Expedition CK06-06</strain>
    </source>
</reference>
<gene>
    <name evidence="2" type="ORF">S12H4_58934</name>
</gene>
<dbReference type="InterPro" id="IPR014729">
    <property type="entry name" value="Rossmann-like_a/b/a_fold"/>
</dbReference>
<dbReference type="Gene3D" id="3.40.50.620">
    <property type="entry name" value="HUPs"/>
    <property type="match status" value="1"/>
</dbReference>
<proteinExistence type="predicted"/>
<dbReference type="EMBL" id="BARW01038388">
    <property type="protein sequence ID" value="GAJ22406.1"/>
    <property type="molecule type" value="Genomic_DNA"/>
</dbReference>
<name>X1VVY4_9ZZZZ</name>
<protein>
    <recommendedName>
        <fullName evidence="1">Diphthamide synthase domain-containing protein</fullName>
    </recommendedName>
</protein>
<feature type="non-terminal residue" evidence="2">
    <location>
        <position position="1"/>
    </location>
</feature>
<evidence type="ECO:0000259" key="1">
    <source>
        <dbReference type="Pfam" id="PF01902"/>
    </source>
</evidence>
<organism evidence="2">
    <name type="scientific">marine sediment metagenome</name>
    <dbReference type="NCBI Taxonomy" id="412755"/>
    <lineage>
        <taxon>unclassified sequences</taxon>
        <taxon>metagenomes</taxon>
        <taxon>ecological metagenomes</taxon>
    </lineage>
</organism>
<feature type="domain" description="Diphthamide synthase" evidence="1">
    <location>
        <begin position="12"/>
        <end position="55"/>
    </location>
</feature>
<sequence>IVQKSVPADMKEYETQFKLAVNELKKRKIQGMVFGDICLEEHKSWVDRVCNDIEITPL</sequence>
<evidence type="ECO:0000313" key="2">
    <source>
        <dbReference type="EMBL" id="GAJ22406.1"/>
    </source>
</evidence>
<dbReference type="InterPro" id="IPR002761">
    <property type="entry name" value="Diphthami_syn_dom"/>
</dbReference>
<dbReference type="SUPFAM" id="SSF52402">
    <property type="entry name" value="Adenine nucleotide alpha hydrolases-like"/>
    <property type="match status" value="1"/>
</dbReference>
<dbReference type="AlphaFoldDB" id="X1VVY4"/>
<dbReference type="Pfam" id="PF01902">
    <property type="entry name" value="Diphthami_syn_2"/>
    <property type="match status" value="1"/>
</dbReference>
<accession>X1VVY4</accession>